<accession>A0A6I9TF67</accession>
<evidence type="ECO:0000259" key="8">
    <source>
        <dbReference type="PROSITE" id="PS50280"/>
    </source>
</evidence>
<dbReference type="PROSITE" id="PS50280">
    <property type="entry name" value="SET"/>
    <property type="match status" value="1"/>
</dbReference>
<dbReference type="CDD" id="cd10518">
    <property type="entry name" value="SET_SETD1-like"/>
    <property type="match status" value="1"/>
</dbReference>
<dbReference type="InterPro" id="IPR003616">
    <property type="entry name" value="Post-SET_dom"/>
</dbReference>
<dbReference type="PROSITE" id="PS50868">
    <property type="entry name" value="POST_SET"/>
    <property type="match status" value="1"/>
</dbReference>
<evidence type="ECO:0000256" key="6">
    <source>
        <dbReference type="ARBA" id="ARBA00023163"/>
    </source>
</evidence>
<sequence>MIQDHMVPNINRLDSSSEADLGASFLSLLPGPSAHLPCDLQQSLHLKSVPISHQVSENHGTANAFPEGSRVSVLPGALRQHNMESHSLISREIFCPFISSKSNANCSNSSALLHAPNLNFQKSQAAASQNTREQDKIKSVSSLIGSHNAGPIYANRLKLQEYGDIAALQDIPVENNSTSCHHGHNPSSSFPRVFCSGISGNLLLSDTGLLGVVCTCHGLYMSISKFSEHSGKTDVNPGNAVLMDNGETVAHWWKSLFSQSGIRVLEGQRGLDWPEGISATSGVTNCPVSNLSNNTVLLNQVGPFRTSVSYELQQHSITNAKENRSCRSVVDEYAYPGKNRISPECNNSLLKCFFNSSDGRHHAGDQKICGPRNSSSINTDKASQFTTVKLDPICESANSLHGIPNSQDLKKSFNGFNVGRSTSLIVEGSRVSPKIDLRRGRLPKQSQTLETKILNAYGSSLNGMNAEPPKVISSDRLPWKSNELRGSKWTLDYADIGFSPSELKGSSNVGGPYVALSDYQKDSYDGNLEMTDHNPLLLSCFMNPSETWQFRNTYGNGSDSHVGEKLHYQSHASKSEKVCFPWSRVGCSIKNFDTNVSNAQNHMSKGKEVEWAVSSLLGTAKSSTESSKRLKEDMKTFNVVVDESSSNYSPAFHEKSPKLHQMSAMIVDESLGRDTLHNCRKISSHSDVRQFNHDHVKPIQNSINSEDASMGYKTSFFVQSATPTSLTKNCNGINSSLQDQNMEMSAVRNMLGLSDGDNAPVSVRKVQYSGKLRKPCVQSLLTITPSMSNDHVHLLDSSRTAKIPEVGEKLTLPGSTCWTGHNSETYGTMTGRSFYTEDCDLPPVERLFMRPGGIECNLTHSKKEQFSQGLPYACVPKNCSCTVQANCLTGKYDLNGHACCTLTKKGDRAGATTSLFNSNLNDSCIFHERGVKTLEKTQNFVAPEMKRVESHSFQWRDVPGKIMEHWSSASKKQEAGSFNTSLVSPAADGTKCFTGFAQNVVPLQEHEISNISSGCSAPDITQLSIEVNKKDSCTVEGRDIKCANNLGLDEGSGNDRTWSSDDALDNENCTEFLGSPSTINLIKSGPLKVVQRKPSLGLIEEIRLQNSLRSENASNQIKRSSTIQAESGPIQKFDVKSKKRRKTVKWMKLDAPICVSGQSSFNYESPKGTEEIGQNAHSFWNMPMPIGCDQVSSGIFSDSVEQSFKQRKSASLPAKEISIKCDLHKVYHQAEQQTIEAHKSFRICDPLETTDMFRRKRLRSDDSKKIREICCNSAELTAKLTSSGCPSNSLVETNFCRWMARPTVFGKYGIISNGNPSKPTKIIPLRKIFKIAASHAGKSTESATSIYHHDKLKSAPVKVKKMSVRHAKEMSLSQKVLRGQIRKGGANVLLPMELEPCHLNAEIETASCFATNGNDDLSNTSNKSNSYGITDGIPGYNLKRKFKESRKRSLSELLVKGNGFKDVNSSVMKNSTSVCQTTGKCLGELMEDDTRDTVQTNEMHNCTRYSEKHQPRSSNMFSSVCGNSDRDESDQLLECNGFLIKGLGIKAEAANNEDISLNRRCMLHASSSMFIPDSEGESLPLGEIGACARTEGYKGRKREGFLHNHPQDAKGNAGCLVPQEQLNVWLHIHRQKPQRKGYPKLSNSSVGSDCRKAYARYKQAKGWKNLVVYKSGIHALGLYTSEFISRGAMVVEYVGEIVGLRVADRRESEYHSGKKLQHKSACYFFRIDKEHIIDATRKGGIARFVNHSCQPNCVAKVISVRNEKKVVFFAERDIYPGEEITYDYHFNHEDEGERIPCYCNSKNCRRYLN</sequence>
<dbReference type="RefSeq" id="XP_011081503.1">
    <property type="nucleotide sequence ID" value="XM_011083201.2"/>
</dbReference>
<dbReference type="GO" id="GO:0032259">
    <property type="term" value="P:methylation"/>
    <property type="evidence" value="ECO:0007669"/>
    <property type="project" value="UniProtKB-KW"/>
</dbReference>
<keyword evidence="6" id="KW-0804">Transcription</keyword>
<comment type="subcellular location">
    <subcellularLocation>
        <location evidence="1">Nucleus</location>
    </subcellularLocation>
</comment>
<dbReference type="InterPro" id="IPR001214">
    <property type="entry name" value="SET_dom"/>
</dbReference>
<dbReference type="InterPro" id="IPR032308">
    <property type="entry name" value="TDBD"/>
</dbReference>
<organism evidence="10 11">
    <name type="scientific">Sesamum indicum</name>
    <name type="common">Oriental sesame</name>
    <name type="synonym">Sesamum orientale</name>
    <dbReference type="NCBI Taxonomy" id="4182"/>
    <lineage>
        <taxon>Eukaryota</taxon>
        <taxon>Viridiplantae</taxon>
        <taxon>Streptophyta</taxon>
        <taxon>Embryophyta</taxon>
        <taxon>Tracheophyta</taxon>
        <taxon>Spermatophyta</taxon>
        <taxon>Magnoliopsida</taxon>
        <taxon>eudicotyledons</taxon>
        <taxon>Gunneridae</taxon>
        <taxon>Pentapetalae</taxon>
        <taxon>asterids</taxon>
        <taxon>lamiids</taxon>
        <taxon>Lamiales</taxon>
        <taxon>Pedaliaceae</taxon>
        <taxon>Sesamum</taxon>
    </lineage>
</organism>
<evidence type="ECO:0000256" key="4">
    <source>
        <dbReference type="ARBA" id="ARBA00022691"/>
    </source>
</evidence>
<dbReference type="GeneID" id="105164543"/>
<keyword evidence="10" id="KW-1185">Reference proteome</keyword>
<dbReference type="SUPFAM" id="SSF82199">
    <property type="entry name" value="SET domain"/>
    <property type="match status" value="1"/>
</dbReference>
<evidence type="ECO:0000256" key="5">
    <source>
        <dbReference type="ARBA" id="ARBA00023015"/>
    </source>
</evidence>
<dbReference type="GO" id="GO:0045893">
    <property type="term" value="P:positive regulation of DNA-templated transcription"/>
    <property type="evidence" value="ECO:0007669"/>
    <property type="project" value="TreeGrafter"/>
</dbReference>
<dbReference type="Gene3D" id="2.170.270.10">
    <property type="entry name" value="SET domain"/>
    <property type="match status" value="1"/>
</dbReference>
<keyword evidence="4" id="KW-0949">S-adenosyl-L-methionine</keyword>
<name>A0A6I9TF67_SESIN</name>
<dbReference type="GO" id="GO:0042800">
    <property type="term" value="F:histone H3K4 methyltransferase activity"/>
    <property type="evidence" value="ECO:0007669"/>
    <property type="project" value="TreeGrafter"/>
</dbReference>
<evidence type="ECO:0000313" key="10">
    <source>
        <dbReference type="Proteomes" id="UP000504604"/>
    </source>
</evidence>
<evidence type="ECO:0000259" key="9">
    <source>
        <dbReference type="PROSITE" id="PS50868"/>
    </source>
</evidence>
<evidence type="ECO:0000313" key="11">
    <source>
        <dbReference type="RefSeq" id="XP_011081503.1"/>
    </source>
</evidence>
<dbReference type="SMART" id="SM00317">
    <property type="entry name" value="SET"/>
    <property type="match status" value="1"/>
</dbReference>
<dbReference type="GO" id="GO:0035097">
    <property type="term" value="C:histone methyltransferase complex"/>
    <property type="evidence" value="ECO:0007669"/>
    <property type="project" value="TreeGrafter"/>
</dbReference>
<evidence type="ECO:0000256" key="7">
    <source>
        <dbReference type="ARBA" id="ARBA00023242"/>
    </source>
</evidence>
<keyword evidence="3" id="KW-0808">Transferase</keyword>
<keyword evidence="5" id="KW-0805">Transcription regulation</keyword>
<feature type="domain" description="Post-SET" evidence="9">
    <location>
        <begin position="1793"/>
        <end position="1809"/>
    </location>
</feature>
<feature type="domain" description="SET" evidence="8">
    <location>
        <begin position="1664"/>
        <end position="1785"/>
    </location>
</feature>
<protein>
    <submittedName>
        <fullName evidence="11">Uncharacterized protein LOC105164543 isoform X2</fullName>
    </submittedName>
</protein>
<evidence type="ECO:0000256" key="3">
    <source>
        <dbReference type="ARBA" id="ARBA00022679"/>
    </source>
</evidence>
<evidence type="ECO:0000256" key="1">
    <source>
        <dbReference type="ARBA" id="ARBA00004123"/>
    </source>
</evidence>
<gene>
    <name evidence="11" type="primary">LOC105164543</name>
</gene>
<dbReference type="PANTHER" id="PTHR45838">
    <property type="entry name" value="HISTONE-LYSINE-N-METHYLTRANSFERASE 2 KMT2 FAMILY MEMBER"/>
    <property type="match status" value="1"/>
</dbReference>
<evidence type="ECO:0000256" key="2">
    <source>
        <dbReference type="ARBA" id="ARBA00022603"/>
    </source>
</evidence>
<dbReference type="SMART" id="SM00508">
    <property type="entry name" value="PostSET"/>
    <property type="match status" value="1"/>
</dbReference>
<dbReference type="OrthoDB" id="308383at2759"/>
<dbReference type="Pfam" id="PF00856">
    <property type="entry name" value="SET"/>
    <property type="match status" value="1"/>
</dbReference>
<keyword evidence="2" id="KW-0489">Methyltransferase</keyword>
<dbReference type="Proteomes" id="UP000504604">
    <property type="component" value="Linkage group LG6"/>
</dbReference>
<dbReference type="PANTHER" id="PTHR45838:SF4">
    <property type="entry name" value="HISTONE-LYSINE N-METHYLTRANSFERASE TRITHORAX"/>
    <property type="match status" value="1"/>
</dbReference>
<dbReference type="Pfam" id="PF16135">
    <property type="entry name" value="TDBD"/>
    <property type="match status" value="1"/>
</dbReference>
<reference evidence="11" key="1">
    <citation type="submission" date="2025-08" db="UniProtKB">
        <authorList>
            <consortium name="RefSeq"/>
        </authorList>
    </citation>
    <scope>IDENTIFICATION</scope>
</reference>
<dbReference type="InterPro" id="IPR046341">
    <property type="entry name" value="SET_dom_sf"/>
</dbReference>
<dbReference type="Gramene" id="SIN_1020986.t">
    <property type="protein sequence ID" value="SIN_1020986.t"/>
    <property type="gene ID" value="SIN_1020986"/>
</dbReference>
<proteinExistence type="predicted"/>
<keyword evidence="7" id="KW-0539">Nucleus</keyword>